<keyword evidence="5" id="KW-0813">Transport</keyword>
<feature type="transmembrane region" description="Helical" evidence="12">
    <location>
        <begin position="59"/>
        <end position="77"/>
    </location>
</feature>
<evidence type="ECO:0000256" key="11">
    <source>
        <dbReference type="ARBA" id="ARBA00026081"/>
    </source>
</evidence>
<dbReference type="InterPro" id="IPR005495">
    <property type="entry name" value="LptG/LptF_permease"/>
</dbReference>
<feature type="transmembrane region" description="Helical" evidence="12">
    <location>
        <begin position="301"/>
        <end position="320"/>
    </location>
</feature>
<comment type="subcellular location">
    <subcellularLocation>
        <location evidence="2">Cell inner membrane</location>
        <topology evidence="2">Multi-pass membrane protein</topology>
    </subcellularLocation>
</comment>
<protein>
    <recommendedName>
        <fullName evidence="4">Lipopolysaccharide export system permease protein LptF</fullName>
    </recommendedName>
</protein>
<gene>
    <name evidence="13" type="primary">lptF</name>
    <name evidence="13" type="ORF">C4F51_12035</name>
</gene>
<feature type="transmembrane region" description="Helical" evidence="12">
    <location>
        <begin position="12"/>
        <end position="32"/>
    </location>
</feature>
<sequence length="374" mass="41853">MIILRYLSREIIVTLLAVSSILLLIVMSGRFARYLAEATTGRISVDILFSLIAFRMPEFLVLILPLGMFIAILLSYGRLYIESEMVVLSACGISQRQILGLTLITALFVSAMVASLSLWFGPMGAQKTDVMLLEQRQRSEFDSLQEGRFQSLGKGQAITYVESLSSNRKVLNQVFVAQTANDGDNESLIVIVAEAGEQKLNPEFDQRYLMLQNGIRYEGHPGGADYSVMRFKTYGQHMPPADSSLLFSNKIDAKPTMQLFADNDLESKVTLQWRFSLPLLVIIVAMLAVPLSKTNPRQGRYLKMLPALIIYLVYLGALIGTRGAMDSGKWPLLPGLWAIHGVFAVLALLLLNWHNVQLWRQRRASHKLQETARA</sequence>
<dbReference type="GO" id="GO:0015920">
    <property type="term" value="P:lipopolysaccharide transport"/>
    <property type="evidence" value="ECO:0007669"/>
    <property type="project" value="TreeGrafter"/>
</dbReference>
<evidence type="ECO:0000256" key="6">
    <source>
        <dbReference type="ARBA" id="ARBA00022475"/>
    </source>
</evidence>
<comment type="subunit">
    <text evidence="11">Component of the lipopolysaccharide transport and assembly complex. The LptBFG transporter is composed of two ATP-binding proteins (LptB) and two transmembrane proteins (LptF and LptG).</text>
</comment>
<evidence type="ECO:0000313" key="14">
    <source>
        <dbReference type="Proteomes" id="UP000652567"/>
    </source>
</evidence>
<feature type="transmembrane region" description="Helical" evidence="12">
    <location>
        <begin position="332"/>
        <end position="353"/>
    </location>
</feature>
<dbReference type="EMBL" id="PRDL01000001">
    <property type="protein sequence ID" value="MBE8717913.1"/>
    <property type="molecule type" value="Genomic_DNA"/>
</dbReference>
<dbReference type="Proteomes" id="UP000652567">
    <property type="component" value="Unassembled WGS sequence"/>
</dbReference>
<evidence type="ECO:0000256" key="2">
    <source>
        <dbReference type="ARBA" id="ARBA00004429"/>
    </source>
</evidence>
<reference evidence="13" key="1">
    <citation type="submission" date="2018-07" db="EMBL/GenBank/DDBJ databases">
        <title>Genome assembly of strain Ka43.</title>
        <authorList>
            <person name="Kukolya J."/>
            <person name="Nagy I."/>
            <person name="Horvath B."/>
            <person name="Toth A."/>
        </authorList>
    </citation>
    <scope>NUCLEOTIDE SEQUENCE</scope>
    <source>
        <strain evidence="13">KB43</strain>
    </source>
</reference>
<dbReference type="Pfam" id="PF03739">
    <property type="entry name" value="LptF_LptG"/>
    <property type="match status" value="1"/>
</dbReference>
<feature type="transmembrane region" description="Helical" evidence="12">
    <location>
        <begin position="98"/>
        <end position="120"/>
    </location>
</feature>
<keyword evidence="10 12" id="KW-0472">Membrane</keyword>
<dbReference type="NCBIfam" id="TIGR04407">
    <property type="entry name" value="LptF_YjgP"/>
    <property type="match status" value="1"/>
</dbReference>
<name>A0A928YW74_9GAMM</name>
<evidence type="ECO:0000256" key="3">
    <source>
        <dbReference type="ARBA" id="ARBA00007725"/>
    </source>
</evidence>
<evidence type="ECO:0000256" key="12">
    <source>
        <dbReference type="SAM" id="Phobius"/>
    </source>
</evidence>
<keyword evidence="14" id="KW-1185">Reference proteome</keyword>
<comment type="similarity">
    <text evidence="3">Belongs to the LptF/LptG family.</text>
</comment>
<organism evidence="13 14">
    <name type="scientific">Cellvibrio polysaccharolyticus</name>
    <dbReference type="NCBI Taxonomy" id="2082724"/>
    <lineage>
        <taxon>Bacteria</taxon>
        <taxon>Pseudomonadati</taxon>
        <taxon>Pseudomonadota</taxon>
        <taxon>Gammaproteobacteria</taxon>
        <taxon>Cellvibrionales</taxon>
        <taxon>Cellvibrionaceae</taxon>
        <taxon>Cellvibrio</taxon>
    </lineage>
</organism>
<keyword evidence="8 12" id="KW-0812">Transmembrane</keyword>
<evidence type="ECO:0000256" key="9">
    <source>
        <dbReference type="ARBA" id="ARBA00022989"/>
    </source>
</evidence>
<feature type="transmembrane region" description="Helical" evidence="12">
    <location>
        <begin position="271"/>
        <end position="289"/>
    </location>
</feature>
<comment type="function">
    <text evidence="1">Part of the ABC transporter complex LptBFG involved in the translocation of lipopolysaccharide (LPS) from the inner membrane to the outer membrane.</text>
</comment>
<proteinExistence type="inferred from homology"/>
<dbReference type="GO" id="GO:0055085">
    <property type="term" value="P:transmembrane transport"/>
    <property type="evidence" value="ECO:0007669"/>
    <property type="project" value="InterPro"/>
</dbReference>
<keyword evidence="6" id="KW-1003">Cell membrane</keyword>
<dbReference type="GO" id="GO:0043190">
    <property type="term" value="C:ATP-binding cassette (ABC) transporter complex"/>
    <property type="evidence" value="ECO:0007669"/>
    <property type="project" value="InterPro"/>
</dbReference>
<keyword evidence="9 12" id="KW-1133">Transmembrane helix</keyword>
<evidence type="ECO:0000256" key="7">
    <source>
        <dbReference type="ARBA" id="ARBA00022519"/>
    </source>
</evidence>
<dbReference type="InterPro" id="IPR030922">
    <property type="entry name" value="LptF"/>
</dbReference>
<evidence type="ECO:0000256" key="10">
    <source>
        <dbReference type="ARBA" id="ARBA00023136"/>
    </source>
</evidence>
<evidence type="ECO:0000256" key="8">
    <source>
        <dbReference type="ARBA" id="ARBA00022692"/>
    </source>
</evidence>
<accession>A0A928YW74</accession>
<keyword evidence="7" id="KW-0997">Cell inner membrane</keyword>
<dbReference type="PANTHER" id="PTHR33529:SF7">
    <property type="entry name" value="LIPOPOLYSACCHARIDE EXPORT SYSTEM PERMEASE PROTEIN LPTF"/>
    <property type="match status" value="1"/>
</dbReference>
<evidence type="ECO:0000256" key="5">
    <source>
        <dbReference type="ARBA" id="ARBA00022448"/>
    </source>
</evidence>
<dbReference type="RefSeq" id="WP_193910068.1">
    <property type="nucleotide sequence ID" value="NZ_PRDL01000001.1"/>
</dbReference>
<dbReference type="PANTHER" id="PTHR33529">
    <property type="entry name" value="SLR0882 PROTEIN-RELATED"/>
    <property type="match status" value="1"/>
</dbReference>
<evidence type="ECO:0000313" key="13">
    <source>
        <dbReference type="EMBL" id="MBE8717913.1"/>
    </source>
</evidence>
<dbReference type="AlphaFoldDB" id="A0A928YW74"/>
<evidence type="ECO:0000256" key="1">
    <source>
        <dbReference type="ARBA" id="ARBA00002265"/>
    </source>
</evidence>
<comment type="caution">
    <text evidence="13">The sequence shown here is derived from an EMBL/GenBank/DDBJ whole genome shotgun (WGS) entry which is preliminary data.</text>
</comment>
<evidence type="ECO:0000256" key="4">
    <source>
        <dbReference type="ARBA" id="ARBA00014213"/>
    </source>
</evidence>